<protein>
    <recommendedName>
        <fullName evidence="3">Lipoprotein</fullName>
    </recommendedName>
</protein>
<dbReference type="RefSeq" id="WP_131554184.1">
    <property type="nucleotide sequence ID" value="NZ_SJSK01000004.1"/>
</dbReference>
<dbReference type="Proteomes" id="UP000292884">
    <property type="component" value="Unassembled WGS sequence"/>
</dbReference>
<proteinExistence type="predicted"/>
<dbReference type="AlphaFoldDB" id="A0A4R0MRI3"/>
<comment type="caution">
    <text evidence="1">The sequence shown here is derived from an EMBL/GenBank/DDBJ whole genome shotgun (WGS) entry which is preliminary data.</text>
</comment>
<keyword evidence="2" id="KW-1185">Reference proteome</keyword>
<organism evidence="1 2">
    <name type="scientific">Pedobacter frigiditerrae</name>
    <dbReference type="NCBI Taxonomy" id="2530452"/>
    <lineage>
        <taxon>Bacteria</taxon>
        <taxon>Pseudomonadati</taxon>
        <taxon>Bacteroidota</taxon>
        <taxon>Sphingobacteriia</taxon>
        <taxon>Sphingobacteriales</taxon>
        <taxon>Sphingobacteriaceae</taxon>
        <taxon>Pedobacter</taxon>
    </lineage>
</organism>
<gene>
    <name evidence="1" type="ORF">EZ428_15965</name>
</gene>
<sequence length="150" mass="17431">MKLFIFFISILIISCSREDTRSVIAIKPEWKEFNSKDSIPKQLNAVLFALNGETKIANPNEDYNATDVVEIELLDRKLRLLSKKDSNWRMIYEEGGIANYDVYIECEIRNDSLFNVKIGYPSQLIETNDNLTAFLKQGKMQLHKMKVSYK</sequence>
<dbReference type="PROSITE" id="PS51257">
    <property type="entry name" value="PROKAR_LIPOPROTEIN"/>
    <property type="match status" value="1"/>
</dbReference>
<evidence type="ECO:0008006" key="3">
    <source>
        <dbReference type="Google" id="ProtNLM"/>
    </source>
</evidence>
<accession>A0A4R0MRI3</accession>
<dbReference type="OrthoDB" id="1353188at2"/>
<reference evidence="1 2" key="1">
    <citation type="submission" date="2019-02" db="EMBL/GenBank/DDBJ databases">
        <title>Pedobacter sp. RP-1-13 sp. nov., isolated from Arctic soil.</title>
        <authorList>
            <person name="Dahal R.H."/>
        </authorList>
    </citation>
    <scope>NUCLEOTIDE SEQUENCE [LARGE SCALE GENOMIC DNA]</scope>
    <source>
        <strain evidence="1 2">RP-1-13</strain>
    </source>
</reference>
<name>A0A4R0MRI3_9SPHI</name>
<evidence type="ECO:0000313" key="2">
    <source>
        <dbReference type="Proteomes" id="UP000292884"/>
    </source>
</evidence>
<dbReference type="EMBL" id="SJSK01000004">
    <property type="protein sequence ID" value="TCC89197.1"/>
    <property type="molecule type" value="Genomic_DNA"/>
</dbReference>
<evidence type="ECO:0000313" key="1">
    <source>
        <dbReference type="EMBL" id="TCC89197.1"/>
    </source>
</evidence>